<dbReference type="InterPro" id="IPR029787">
    <property type="entry name" value="Nucleotide_cyclase"/>
</dbReference>
<organism evidence="5 6">
    <name type="scientific">Vulcaniibacterium thermophilum</name>
    <dbReference type="NCBI Taxonomy" id="1169913"/>
    <lineage>
        <taxon>Bacteria</taxon>
        <taxon>Pseudomonadati</taxon>
        <taxon>Pseudomonadota</taxon>
        <taxon>Gammaproteobacteria</taxon>
        <taxon>Lysobacterales</taxon>
        <taxon>Lysobacteraceae</taxon>
        <taxon>Vulcaniibacterium</taxon>
    </lineage>
</organism>
<dbReference type="EC" id="2.7.7.65" evidence="2"/>
<dbReference type="OrthoDB" id="5296913at2"/>
<dbReference type="GO" id="GO:0052621">
    <property type="term" value="F:diguanylate cyclase activity"/>
    <property type="evidence" value="ECO:0007669"/>
    <property type="project" value="UniProtKB-EC"/>
</dbReference>
<reference evidence="5" key="2">
    <citation type="submission" date="2020-09" db="EMBL/GenBank/DDBJ databases">
        <authorList>
            <person name="Sun Q."/>
            <person name="Kim S."/>
        </authorList>
    </citation>
    <scope>NUCLEOTIDE SEQUENCE</scope>
    <source>
        <strain evidence="5">KCTC 32020</strain>
    </source>
</reference>
<dbReference type="PANTHER" id="PTHR45138">
    <property type="entry name" value="REGULATORY COMPONENTS OF SENSORY TRANSDUCTION SYSTEM"/>
    <property type="match status" value="1"/>
</dbReference>
<proteinExistence type="predicted"/>
<dbReference type="InterPro" id="IPR050469">
    <property type="entry name" value="Diguanylate_Cyclase"/>
</dbReference>
<feature type="domain" description="GGDEF" evidence="4">
    <location>
        <begin position="241"/>
        <end position="371"/>
    </location>
</feature>
<evidence type="ECO:0000259" key="4">
    <source>
        <dbReference type="PROSITE" id="PS50887"/>
    </source>
</evidence>
<evidence type="ECO:0000313" key="6">
    <source>
        <dbReference type="Proteomes" id="UP000636453"/>
    </source>
</evidence>
<dbReference type="GO" id="GO:1902201">
    <property type="term" value="P:negative regulation of bacterial-type flagellum-dependent cell motility"/>
    <property type="evidence" value="ECO:0007669"/>
    <property type="project" value="TreeGrafter"/>
</dbReference>
<comment type="cofactor">
    <cofactor evidence="1">
        <name>Mg(2+)</name>
        <dbReference type="ChEBI" id="CHEBI:18420"/>
    </cofactor>
</comment>
<dbReference type="NCBIfam" id="TIGR00254">
    <property type="entry name" value="GGDEF"/>
    <property type="match status" value="1"/>
</dbReference>
<comment type="caution">
    <text evidence="5">The sequence shown here is derived from an EMBL/GenBank/DDBJ whole genome shotgun (WGS) entry which is preliminary data.</text>
</comment>
<dbReference type="SMART" id="SM00267">
    <property type="entry name" value="GGDEF"/>
    <property type="match status" value="1"/>
</dbReference>
<evidence type="ECO:0000256" key="1">
    <source>
        <dbReference type="ARBA" id="ARBA00001946"/>
    </source>
</evidence>
<dbReference type="InterPro" id="IPR000160">
    <property type="entry name" value="GGDEF_dom"/>
</dbReference>
<comment type="catalytic activity">
    <reaction evidence="3">
        <text>2 GTP = 3',3'-c-di-GMP + 2 diphosphate</text>
        <dbReference type="Rhea" id="RHEA:24898"/>
        <dbReference type="ChEBI" id="CHEBI:33019"/>
        <dbReference type="ChEBI" id="CHEBI:37565"/>
        <dbReference type="ChEBI" id="CHEBI:58805"/>
        <dbReference type="EC" id="2.7.7.65"/>
    </reaction>
</comment>
<name>A0A918Z2D2_9GAMM</name>
<evidence type="ECO:0000256" key="2">
    <source>
        <dbReference type="ARBA" id="ARBA00012528"/>
    </source>
</evidence>
<reference evidence="5" key="1">
    <citation type="journal article" date="2014" name="Int. J. Syst. Evol. Microbiol.">
        <title>Complete genome sequence of Corynebacterium casei LMG S-19264T (=DSM 44701T), isolated from a smear-ripened cheese.</title>
        <authorList>
            <consortium name="US DOE Joint Genome Institute (JGI-PGF)"/>
            <person name="Walter F."/>
            <person name="Albersmeier A."/>
            <person name="Kalinowski J."/>
            <person name="Ruckert C."/>
        </authorList>
    </citation>
    <scope>NUCLEOTIDE SEQUENCE</scope>
    <source>
        <strain evidence="5">KCTC 32020</strain>
    </source>
</reference>
<gene>
    <name evidence="5" type="ORF">GCM10007167_15420</name>
</gene>
<dbReference type="RefSeq" id="WP_146472231.1">
    <property type="nucleotide sequence ID" value="NZ_BNCF01000007.1"/>
</dbReference>
<dbReference type="GO" id="GO:0005886">
    <property type="term" value="C:plasma membrane"/>
    <property type="evidence" value="ECO:0007669"/>
    <property type="project" value="TreeGrafter"/>
</dbReference>
<dbReference type="Pfam" id="PF00990">
    <property type="entry name" value="GGDEF"/>
    <property type="match status" value="1"/>
</dbReference>
<accession>A0A918Z2D2</accession>
<evidence type="ECO:0000256" key="3">
    <source>
        <dbReference type="ARBA" id="ARBA00034247"/>
    </source>
</evidence>
<dbReference type="GO" id="GO:0043709">
    <property type="term" value="P:cell adhesion involved in single-species biofilm formation"/>
    <property type="evidence" value="ECO:0007669"/>
    <property type="project" value="TreeGrafter"/>
</dbReference>
<dbReference type="CDD" id="cd01949">
    <property type="entry name" value="GGDEF"/>
    <property type="match status" value="1"/>
</dbReference>
<keyword evidence="6" id="KW-1185">Reference proteome</keyword>
<dbReference type="Gene3D" id="3.30.70.270">
    <property type="match status" value="1"/>
</dbReference>
<dbReference type="PROSITE" id="PS50887">
    <property type="entry name" value="GGDEF"/>
    <property type="match status" value="1"/>
</dbReference>
<dbReference type="PANTHER" id="PTHR45138:SF9">
    <property type="entry name" value="DIGUANYLATE CYCLASE DGCM-RELATED"/>
    <property type="match status" value="1"/>
</dbReference>
<dbReference type="Proteomes" id="UP000636453">
    <property type="component" value="Unassembled WGS sequence"/>
</dbReference>
<dbReference type="FunFam" id="3.30.70.270:FF:000001">
    <property type="entry name" value="Diguanylate cyclase domain protein"/>
    <property type="match status" value="1"/>
</dbReference>
<dbReference type="AlphaFoldDB" id="A0A918Z2D2"/>
<protein>
    <recommendedName>
        <fullName evidence="2">diguanylate cyclase</fullName>
        <ecNumber evidence="2">2.7.7.65</ecNumber>
    </recommendedName>
</protein>
<dbReference type="InterPro" id="IPR043128">
    <property type="entry name" value="Rev_trsase/Diguanyl_cyclase"/>
</dbReference>
<evidence type="ECO:0000313" key="5">
    <source>
        <dbReference type="EMBL" id="GHE34218.1"/>
    </source>
</evidence>
<dbReference type="SUPFAM" id="SSF55073">
    <property type="entry name" value="Nucleotide cyclase"/>
    <property type="match status" value="1"/>
</dbReference>
<dbReference type="EMBL" id="BNCF01000007">
    <property type="protein sequence ID" value="GHE34218.1"/>
    <property type="molecule type" value="Genomic_DNA"/>
</dbReference>
<sequence length="371" mass="40955">MVALTRLPLPRLLHRFDAWWSGRVWVPRIHRAQQGRLIQERVATLARMLAALVVGWVPLDLYALQREELMRVLPLRLLLAVALLALARFATRLSPVNLVRLVLWAQVAGFGAMSIALESMHASVMHLNYTLAPFLVVAQLAALPLPWIRSLRAALIPAWLLVIPLASADMEADPPFWRGVWLYGTIAAIAAWVGHSQLRLLVDLLGARRDALHDALTGLPNRRAAEARLAVERARAHRGGAPLSLLMLDIDHFKRVNDRWGHADGDRVLAAVARLLAREVRECDLAARFGGEEFLVVLPDSGPREALDVAERIRALIERTRVDVPNGRIGITVSIGAATLRSNEDEATLLARADAALYRAKAAGRNRTEAG</sequence>